<evidence type="ECO:0000313" key="2">
    <source>
        <dbReference type="Proteomes" id="UP000823388"/>
    </source>
</evidence>
<reference evidence="1" key="1">
    <citation type="submission" date="2020-05" db="EMBL/GenBank/DDBJ databases">
        <title>WGS assembly of Panicum virgatum.</title>
        <authorList>
            <person name="Lovell J.T."/>
            <person name="Jenkins J."/>
            <person name="Shu S."/>
            <person name="Juenger T.E."/>
            <person name="Schmutz J."/>
        </authorList>
    </citation>
    <scope>NUCLEOTIDE SEQUENCE</scope>
    <source>
        <strain evidence="1">AP13</strain>
    </source>
</reference>
<dbReference type="EMBL" id="CM029041">
    <property type="protein sequence ID" value="KAG2629079.1"/>
    <property type="molecule type" value="Genomic_DNA"/>
</dbReference>
<name>A0A8T0VB20_PANVG</name>
<evidence type="ECO:0000313" key="1">
    <source>
        <dbReference type="EMBL" id="KAG2629079.1"/>
    </source>
</evidence>
<sequence>MMMVTGCMDMDMMVSADEWLQQETRHIGLEQAVAIGGHCRHHPTRKGNHQLVDYSMHRFLWTTASCCTLPESASLLCTLRGIKHIWHLACSEMRHPLLETTFFLCVDHYYKNDL</sequence>
<protein>
    <submittedName>
        <fullName evidence="1">Uncharacterized protein</fullName>
    </submittedName>
</protein>
<dbReference type="AlphaFoldDB" id="A0A8T0VB20"/>
<proteinExistence type="predicted"/>
<organism evidence="1 2">
    <name type="scientific">Panicum virgatum</name>
    <name type="common">Blackwell switchgrass</name>
    <dbReference type="NCBI Taxonomy" id="38727"/>
    <lineage>
        <taxon>Eukaryota</taxon>
        <taxon>Viridiplantae</taxon>
        <taxon>Streptophyta</taxon>
        <taxon>Embryophyta</taxon>
        <taxon>Tracheophyta</taxon>
        <taxon>Spermatophyta</taxon>
        <taxon>Magnoliopsida</taxon>
        <taxon>Liliopsida</taxon>
        <taxon>Poales</taxon>
        <taxon>Poaceae</taxon>
        <taxon>PACMAD clade</taxon>
        <taxon>Panicoideae</taxon>
        <taxon>Panicodae</taxon>
        <taxon>Paniceae</taxon>
        <taxon>Panicinae</taxon>
        <taxon>Panicum</taxon>
        <taxon>Panicum sect. Hiantes</taxon>
    </lineage>
</organism>
<keyword evidence="2" id="KW-1185">Reference proteome</keyword>
<dbReference type="Proteomes" id="UP000823388">
    <property type="component" value="Chromosome 3K"/>
</dbReference>
<comment type="caution">
    <text evidence="1">The sequence shown here is derived from an EMBL/GenBank/DDBJ whole genome shotgun (WGS) entry which is preliminary data.</text>
</comment>
<accession>A0A8T0VB20</accession>
<gene>
    <name evidence="1" type="ORF">PVAP13_3KG400001</name>
</gene>